<feature type="transmembrane region" description="Helical" evidence="9">
    <location>
        <begin position="273"/>
        <end position="290"/>
    </location>
</feature>
<keyword evidence="6 9" id="KW-1133">Transmembrane helix</keyword>
<proteinExistence type="predicted"/>
<evidence type="ECO:0000256" key="9">
    <source>
        <dbReference type="SAM" id="Phobius"/>
    </source>
</evidence>
<dbReference type="PROSITE" id="PS51202">
    <property type="entry name" value="RCK_C"/>
    <property type="match status" value="1"/>
</dbReference>
<sequence length="478" mass="50229">MSFETGMLVGSALLLLSVLASKASSRLGIPVLVLFLGVGMLAGSDGPGGIAFNDPALARDLGTVALIFILFSGGLDTDWRTIRPVLAPGLTLATVGVAVSTLAVGGFAWKVLGWPPLVGLLLGAIVSSTDASALFAVLRGRGLRLQHRLAPLLEMESGSNDPMAVFLTIAITGILTGSKASPASLIPAFLIEMGVGALFGILGGRAAVWIINRVQLDYDGLYPVLTIGFVLLVYFGAHAVHGNGFLAVYAAGVVLGSLGFLHKESLKQFHDGLAWLVQVVMFLTLGLLVFPSRLPYIFGAGLATAAFVVFVARPLAVLLALLPFRKIAFREKLFVGWVGLRGAVPIVLATIPLTAGVPQADRLFDVVFFVVLTSVLIQGTTIGRVAAWLQVIAPSRRGSGPRTAPANVLELDLTESSPASGRRVVDLNLPNSALLVLVTRDGRAFVPQGSTTLRPGDHIQLATRKFDIEDLRILIAGK</sequence>
<dbReference type="GO" id="GO:0006813">
    <property type="term" value="P:potassium ion transport"/>
    <property type="evidence" value="ECO:0007669"/>
    <property type="project" value="InterPro"/>
</dbReference>
<keyword evidence="5 9" id="KW-0812">Transmembrane</keyword>
<dbReference type="Pfam" id="PF00999">
    <property type="entry name" value="Na_H_Exchanger"/>
    <property type="match status" value="1"/>
</dbReference>
<keyword evidence="3" id="KW-0050">Antiport</keyword>
<feature type="transmembrane region" description="Helical" evidence="9">
    <location>
        <begin position="220"/>
        <end position="237"/>
    </location>
</feature>
<dbReference type="KEGG" id="fgi:OP10G_1528"/>
<name>A0A068NN58_FIMGI</name>
<evidence type="ECO:0000256" key="4">
    <source>
        <dbReference type="ARBA" id="ARBA00022475"/>
    </source>
</evidence>
<dbReference type="PANTHER" id="PTHR32507:SF7">
    <property type="entry name" value="K(+)_H(+) ANTIPORTER NHAP2"/>
    <property type="match status" value="1"/>
</dbReference>
<comment type="subcellular location">
    <subcellularLocation>
        <location evidence="1">Cell membrane</location>
        <topology evidence="1">Multi-pass membrane protein</topology>
    </subcellularLocation>
</comment>
<evidence type="ECO:0000259" key="10">
    <source>
        <dbReference type="PROSITE" id="PS51202"/>
    </source>
</evidence>
<feature type="transmembrane region" description="Helical" evidence="9">
    <location>
        <begin position="184"/>
        <end position="208"/>
    </location>
</feature>
<dbReference type="HOGENOM" id="CLU_005912_9_2_0"/>
<dbReference type="GO" id="GO:0015297">
    <property type="term" value="F:antiporter activity"/>
    <property type="evidence" value="ECO:0007669"/>
    <property type="project" value="UniProtKB-KW"/>
</dbReference>
<keyword evidence="4" id="KW-1003">Cell membrane</keyword>
<keyword evidence="7" id="KW-0406">Ion transport</keyword>
<dbReference type="NCBIfam" id="NF003716">
    <property type="entry name" value="PRK05326.1-3"/>
    <property type="match status" value="1"/>
</dbReference>
<dbReference type="InterPro" id="IPR038770">
    <property type="entry name" value="Na+/solute_symporter_sf"/>
</dbReference>
<dbReference type="eggNOG" id="COG3263">
    <property type="taxonomic scope" value="Bacteria"/>
</dbReference>
<dbReference type="Gene3D" id="1.20.1530.20">
    <property type="match status" value="1"/>
</dbReference>
<dbReference type="PANTHER" id="PTHR32507">
    <property type="entry name" value="NA(+)/H(+) ANTIPORTER 1"/>
    <property type="match status" value="1"/>
</dbReference>
<evidence type="ECO:0000256" key="6">
    <source>
        <dbReference type="ARBA" id="ARBA00022989"/>
    </source>
</evidence>
<evidence type="ECO:0000256" key="2">
    <source>
        <dbReference type="ARBA" id="ARBA00022448"/>
    </source>
</evidence>
<accession>A0A068NN58</accession>
<feature type="transmembrane region" description="Helical" evidence="9">
    <location>
        <begin position="159"/>
        <end position="178"/>
    </location>
</feature>
<dbReference type="Pfam" id="PF02080">
    <property type="entry name" value="TrkA_C"/>
    <property type="match status" value="1"/>
</dbReference>
<evidence type="ECO:0000313" key="11">
    <source>
        <dbReference type="EMBL" id="AIE84896.1"/>
    </source>
</evidence>
<dbReference type="GO" id="GO:1902600">
    <property type="term" value="P:proton transmembrane transport"/>
    <property type="evidence" value="ECO:0007669"/>
    <property type="project" value="InterPro"/>
</dbReference>
<evidence type="ECO:0000256" key="5">
    <source>
        <dbReference type="ARBA" id="ARBA00022692"/>
    </source>
</evidence>
<dbReference type="Proteomes" id="UP000027982">
    <property type="component" value="Chromosome"/>
</dbReference>
<dbReference type="InterPro" id="IPR006153">
    <property type="entry name" value="Cation/H_exchanger_TM"/>
</dbReference>
<dbReference type="Gene3D" id="3.30.70.1450">
    <property type="entry name" value="Regulator of K+ conductance, C-terminal domain"/>
    <property type="match status" value="1"/>
</dbReference>
<dbReference type="NCBIfam" id="NF003715">
    <property type="entry name" value="PRK05326.1-2"/>
    <property type="match status" value="1"/>
</dbReference>
<feature type="transmembrane region" description="Helical" evidence="9">
    <location>
        <begin position="114"/>
        <end position="138"/>
    </location>
</feature>
<dbReference type="GO" id="GO:0008324">
    <property type="term" value="F:monoatomic cation transmembrane transporter activity"/>
    <property type="evidence" value="ECO:0007669"/>
    <property type="project" value="InterPro"/>
</dbReference>
<feature type="transmembrane region" description="Helical" evidence="9">
    <location>
        <begin position="243"/>
        <end position="261"/>
    </location>
</feature>
<dbReference type="GO" id="GO:0005886">
    <property type="term" value="C:plasma membrane"/>
    <property type="evidence" value="ECO:0007669"/>
    <property type="project" value="UniProtKB-SubCell"/>
</dbReference>
<feature type="transmembrane region" description="Helical" evidence="9">
    <location>
        <begin position="296"/>
        <end position="322"/>
    </location>
</feature>
<feature type="transmembrane region" description="Helical" evidence="9">
    <location>
        <begin position="85"/>
        <end position="108"/>
    </location>
</feature>
<keyword evidence="2" id="KW-0813">Transport</keyword>
<protein>
    <submittedName>
        <fullName evidence="11">Monovalent cation:proton antiporter-2 (CPA2) family transporter</fullName>
    </submittedName>
</protein>
<feature type="transmembrane region" description="Helical" evidence="9">
    <location>
        <begin position="56"/>
        <end position="73"/>
    </location>
</feature>
<dbReference type="RefSeq" id="WP_025226495.1">
    <property type="nucleotide sequence ID" value="NZ_CP007139.1"/>
</dbReference>
<evidence type="ECO:0000256" key="3">
    <source>
        <dbReference type="ARBA" id="ARBA00022449"/>
    </source>
</evidence>
<dbReference type="SUPFAM" id="SSF116726">
    <property type="entry name" value="TrkA C-terminal domain-like"/>
    <property type="match status" value="1"/>
</dbReference>
<dbReference type="STRING" id="661478.OP10G_1528"/>
<evidence type="ECO:0000313" key="12">
    <source>
        <dbReference type="Proteomes" id="UP000027982"/>
    </source>
</evidence>
<keyword evidence="8 9" id="KW-0472">Membrane</keyword>
<evidence type="ECO:0000256" key="7">
    <source>
        <dbReference type="ARBA" id="ARBA00023065"/>
    </source>
</evidence>
<dbReference type="EMBL" id="CP007139">
    <property type="protein sequence ID" value="AIE84896.1"/>
    <property type="molecule type" value="Genomic_DNA"/>
</dbReference>
<keyword evidence="12" id="KW-1185">Reference proteome</keyword>
<reference evidence="11 12" key="1">
    <citation type="journal article" date="2014" name="PLoS ONE">
        <title>The first complete genome sequence of the class fimbriimonadia in the phylum armatimonadetes.</title>
        <authorList>
            <person name="Hu Z.Y."/>
            <person name="Wang Y.Z."/>
            <person name="Im W.T."/>
            <person name="Wang S.Y."/>
            <person name="Zhao G.P."/>
            <person name="Zheng H.J."/>
            <person name="Quan Z.X."/>
        </authorList>
    </citation>
    <scope>NUCLEOTIDE SEQUENCE [LARGE SCALE GENOMIC DNA]</scope>
    <source>
        <strain evidence="11">Gsoil 348</strain>
    </source>
</reference>
<feature type="transmembrane region" description="Helical" evidence="9">
    <location>
        <begin position="334"/>
        <end position="354"/>
    </location>
</feature>
<dbReference type="InterPro" id="IPR006037">
    <property type="entry name" value="RCK_C"/>
</dbReference>
<dbReference type="InterPro" id="IPR036721">
    <property type="entry name" value="RCK_C_sf"/>
</dbReference>
<organism evidence="11 12">
    <name type="scientific">Fimbriimonas ginsengisoli Gsoil 348</name>
    <dbReference type="NCBI Taxonomy" id="661478"/>
    <lineage>
        <taxon>Bacteria</taxon>
        <taxon>Bacillati</taxon>
        <taxon>Armatimonadota</taxon>
        <taxon>Fimbriimonadia</taxon>
        <taxon>Fimbriimonadales</taxon>
        <taxon>Fimbriimonadaceae</taxon>
        <taxon>Fimbriimonas</taxon>
    </lineage>
</organism>
<feature type="domain" description="RCK C-terminal" evidence="10">
    <location>
        <begin position="396"/>
        <end position="477"/>
    </location>
</feature>
<feature type="transmembrane region" description="Helical" evidence="9">
    <location>
        <begin position="366"/>
        <end position="389"/>
    </location>
</feature>
<evidence type="ECO:0000256" key="8">
    <source>
        <dbReference type="ARBA" id="ARBA00023136"/>
    </source>
</evidence>
<gene>
    <name evidence="11" type="ORF">OP10G_1528</name>
</gene>
<dbReference type="OrthoDB" id="9810759at2"/>
<dbReference type="AlphaFoldDB" id="A0A068NN58"/>
<evidence type="ECO:0000256" key="1">
    <source>
        <dbReference type="ARBA" id="ARBA00004651"/>
    </source>
</evidence>